<dbReference type="PROSITE" id="PS50931">
    <property type="entry name" value="HTH_LYSR"/>
    <property type="match status" value="1"/>
</dbReference>
<dbReference type="SUPFAM" id="SSF46785">
    <property type="entry name" value="Winged helix' DNA-binding domain"/>
    <property type="match status" value="1"/>
</dbReference>
<evidence type="ECO:0000256" key="2">
    <source>
        <dbReference type="ARBA" id="ARBA00023015"/>
    </source>
</evidence>
<dbReference type="PANTHER" id="PTHR30579:SF7">
    <property type="entry name" value="HTH-TYPE TRANSCRIPTIONAL REGULATOR LRHA-RELATED"/>
    <property type="match status" value="1"/>
</dbReference>
<keyword evidence="3" id="KW-0238">DNA-binding</keyword>
<evidence type="ECO:0000256" key="4">
    <source>
        <dbReference type="ARBA" id="ARBA00023163"/>
    </source>
</evidence>
<dbReference type="EMBL" id="JBHUEY010000001">
    <property type="protein sequence ID" value="MFD1783862.1"/>
    <property type="molecule type" value="Genomic_DNA"/>
</dbReference>
<keyword evidence="2" id="KW-0805">Transcription regulation</keyword>
<gene>
    <name evidence="6" type="ORF">ACFSC0_10700</name>
</gene>
<evidence type="ECO:0000313" key="6">
    <source>
        <dbReference type="EMBL" id="MFD1783862.1"/>
    </source>
</evidence>
<dbReference type="PANTHER" id="PTHR30579">
    <property type="entry name" value="TRANSCRIPTIONAL REGULATOR"/>
    <property type="match status" value="1"/>
</dbReference>
<evidence type="ECO:0000256" key="1">
    <source>
        <dbReference type="ARBA" id="ARBA00009437"/>
    </source>
</evidence>
<dbReference type="InterPro" id="IPR005119">
    <property type="entry name" value="LysR_subst-bd"/>
</dbReference>
<reference evidence="7" key="1">
    <citation type="journal article" date="2019" name="Int. J. Syst. Evol. Microbiol.">
        <title>The Global Catalogue of Microorganisms (GCM) 10K type strain sequencing project: providing services to taxonomists for standard genome sequencing and annotation.</title>
        <authorList>
            <consortium name="The Broad Institute Genomics Platform"/>
            <consortium name="The Broad Institute Genome Sequencing Center for Infectious Disease"/>
            <person name="Wu L."/>
            <person name="Ma J."/>
        </authorList>
    </citation>
    <scope>NUCLEOTIDE SEQUENCE [LARGE SCALE GENOMIC DNA]</scope>
    <source>
        <strain evidence="7">DFY28</strain>
    </source>
</reference>
<dbReference type="Gene3D" id="1.10.10.10">
    <property type="entry name" value="Winged helix-like DNA-binding domain superfamily/Winged helix DNA-binding domain"/>
    <property type="match status" value="1"/>
</dbReference>
<name>A0ABW4N1X1_9CAUL</name>
<keyword evidence="7" id="KW-1185">Reference proteome</keyword>
<accession>A0ABW4N1X1</accession>
<feature type="domain" description="HTH lysR-type" evidence="5">
    <location>
        <begin position="2"/>
        <end position="59"/>
    </location>
</feature>
<dbReference type="Pfam" id="PF00126">
    <property type="entry name" value="HTH_1"/>
    <property type="match status" value="1"/>
</dbReference>
<evidence type="ECO:0000256" key="3">
    <source>
        <dbReference type="ARBA" id="ARBA00023125"/>
    </source>
</evidence>
<comment type="similarity">
    <text evidence="1">Belongs to the LysR transcriptional regulatory family.</text>
</comment>
<dbReference type="RefSeq" id="WP_377282947.1">
    <property type="nucleotide sequence ID" value="NZ_JBHRSI010000008.1"/>
</dbReference>
<evidence type="ECO:0000313" key="7">
    <source>
        <dbReference type="Proteomes" id="UP001597237"/>
    </source>
</evidence>
<dbReference type="InterPro" id="IPR036388">
    <property type="entry name" value="WH-like_DNA-bd_sf"/>
</dbReference>
<dbReference type="InterPro" id="IPR036390">
    <property type="entry name" value="WH_DNA-bd_sf"/>
</dbReference>
<protein>
    <submittedName>
        <fullName evidence="6">LysR family transcriptional regulator</fullName>
    </submittedName>
</protein>
<dbReference type="SUPFAM" id="SSF53850">
    <property type="entry name" value="Periplasmic binding protein-like II"/>
    <property type="match status" value="1"/>
</dbReference>
<dbReference type="Gene3D" id="3.40.190.10">
    <property type="entry name" value="Periplasmic binding protein-like II"/>
    <property type="match status" value="2"/>
</dbReference>
<organism evidence="6 7">
    <name type="scientific">Phenylobacterium terrae</name>
    <dbReference type="NCBI Taxonomy" id="2665495"/>
    <lineage>
        <taxon>Bacteria</taxon>
        <taxon>Pseudomonadati</taxon>
        <taxon>Pseudomonadota</taxon>
        <taxon>Alphaproteobacteria</taxon>
        <taxon>Caulobacterales</taxon>
        <taxon>Caulobacteraceae</taxon>
        <taxon>Phenylobacterium</taxon>
    </lineage>
</organism>
<dbReference type="Proteomes" id="UP001597237">
    <property type="component" value="Unassembled WGS sequence"/>
</dbReference>
<keyword evidence="4" id="KW-0804">Transcription</keyword>
<dbReference type="InterPro" id="IPR050176">
    <property type="entry name" value="LTTR"/>
</dbReference>
<evidence type="ECO:0000259" key="5">
    <source>
        <dbReference type="PROSITE" id="PS50931"/>
    </source>
</evidence>
<proteinExistence type="inferred from homology"/>
<dbReference type="InterPro" id="IPR000847">
    <property type="entry name" value="LysR_HTH_N"/>
</dbReference>
<sequence>MFDHDLLRTFVAIVETGSFTAAAETVGRTPSAVSMQVKRLEAIAGRRLLARGAHGVRLTGDGEILLVHARGILEAYEAAFDAMMAERSAQSLTIGLPDTFVAPVLAPLLGELLSRFPDTNVRIVTDGSRMVLRRLEEGAADLALVTEFQLGGDDRGELVHVERGVWACAEGCPALATSPLPIALMLEGSVFRRYAQEVLRRMSRPYRIAVTTNAESVLQAVIASGAAVAPLPASRMRPGMRALTAADGFPEMPPLRVRLRIGRRRLPPAGEWLAAALARG</sequence>
<dbReference type="Pfam" id="PF03466">
    <property type="entry name" value="LysR_substrate"/>
    <property type="match status" value="1"/>
</dbReference>
<comment type="caution">
    <text evidence="6">The sequence shown here is derived from an EMBL/GenBank/DDBJ whole genome shotgun (WGS) entry which is preliminary data.</text>
</comment>